<comment type="caution">
    <text evidence="3">The sequence shown here is derived from an EMBL/GenBank/DDBJ whole genome shotgun (WGS) entry which is preliminary data.</text>
</comment>
<keyword evidence="1" id="KW-0862">Zinc</keyword>
<sequence length="928" mass="106059">MISESSKVIESVINYFESDINKAKELLISKINQSNGGDKIIENFIDVLYDLIAKQAWRIINKTFVYEFHEFRKQKGLPISKTSSLAYEMFLSEMNKDVIGKWLKKYTVLHGILQDSILNSCKFITEVFYYYAEDKSLLIDRGFLGREAQINKITLLDSDPHNNGKIVLLFEDTDCRKFIFKNRDFKIDNLINDIFKTLFLNAQKNMESPIPQNIIRDGYGWQKFVEQVPVIRANVGVSFYNLGYYSVLFSVLGASDLHDENLIFRGEVPYFIDLETALHPRLNSTEQSLIGELQNSITKSIAHTTIIPSKLLNNSYNYLIGAINTPYPQETEKMVFSFKNLGTDAIDIAKEKVVLDRLATPLSCTDGKIIDPVNYYDDFLSGYKSGFIDIMNNKTMISKKVESFKGDIRVVLRPTAQYFLIMDACLYPENLIDYSSAKKILHYLKPISFIKDKTIAKMIYDEECKSLLQGDIPYFKVESDSLNLVINSNTYKRVYSVSAITNALENLKYLSDSQLLFDYRLISEGFSEIKIRNSKKGNVNRDNSKMYIDLLRDLKNGNFEKILDWWKAQSVLYEMNNTKYRAWHNGSYGELPALYSTPTLISFHDIGGVEIMLESLLLAKGTSNSRVIFEEARNGLIKLRDEVYAGDSGDYHSIIAGEESVDFILSKSDKQVRNLELKVKNSEIPIGDVFNGKLGIYLVLASYSRTCLDTMVQGEIELANSSSDYSKFGLAHGKLGELWTKFRIYAKLDLNKECMRIYSETLKCYKNGKILPGWCNGYSGLLMVLVEMSKVLNIKIDYFELALKCVDLPENASIDLSVCHGTSGVIQSLLFCYIVTKDKRYIELADSYWNLVYKKAQSDGFYIGESNREYLLGYMMGWSGVIDTILLLNLVKDGRQHWIPLNLSTIDYQEQLKKETFNVIGCSVKSKA</sequence>
<name>A0A412PPL0_STRAP</name>
<dbReference type="RefSeq" id="WP_118138830.1">
    <property type="nucleotide sequence ID" value="NZ_CP126961.1"/>
</dbReference>
<dbReference type="Pfam" id="PF05147">
    <property type="entry name" value="LANC_like"/>
    <property type="match status" value="1"/>
</dbReference>
<dbReference type="PIRSF" id="PIRSF037228">
    <property type="entry name" value="Lant_mod_RumM"/>
    <property type="match status" value="1"/>
</dbReference>
<dbReference type="Pfam" id="PF13575">
    <property type="entry name" value="DUF4135"/>
    <property type="match status" value="1"/>
</dbReference>
<dbReference type="SUPFAM" id="SSF158745">
    <property type="entry name" value="LanC-like"/>
    <property type="match status" value="1"/>
</dbReference>
<feature type="binding site" evidence="1">
    <location>
        <position position="819"/>
    </location>
    <ligand>
        <name>Zn(2+)</name>
        <dbReference type="ChEBI" id="CHEBI:29105"/>
    </ligand>
</feature>
<evidence type="ECO:0000256" key="1">
    <source>
        <dbReference type="PIRSR" id="PIRSR607822-1"/>
    </source>
</evidence>
<proteinExistence type="predicted"/>
<evidence type="ECO:0000259" key="2">
    <source>
        <dbReference type="Pfam" id="PF13575"/>
    </source>
</evidence>
<accession>A0A412PPL0</accession>
<feature type="domain" description="Lantibiotic biosynthesis protein dehydration" evidence="2">
    <location>
        <begin position="106"/>
        <end position="477"/>
    </location>
</feature>
<gene>
    <name evidence="3" type="ORF">DWX18_02640</name>
</gene>
<dbReference type="EMBL" id="QRWZ01000002">
    <property type="protein sequence ID" value="RGT62036.1"/>
    <property type="molecule type" value="Genomic_DNA"/>
</dbReference>
<evidence type="ECO:0000313" key="4">
    <source>
        <dbReference type="Proteomes" id="UP000284046"/>
    </source>
</evidence>
<organism evidence="3 4">
    <name type="scientific">Streptococcus anginosus</name>
    <dbReference type="NCBI Taxonomy" id="1328"/>
    <lineage>
        <taxon>Bacteria</taxon>
        <taxon>Bacillati</taxon>
        <taxon>Bacillota</taxon>
        <taxon>Bacilli</taxon>
        <taxon>Lactobacillales</taxon>
        <taxon>Streptococcaceae</taxon>
        <taxon>Streptococcus</taxon>
        <taxon>Streptococcus anginosus group</taxon>
    </lineage>
</organism>
<dbReference type="GO" id="GO:0031179">
    <property type="term" value="P:peptide modification"/>
    <property type="evidence" value="ECO:0007669"/>
    <property type="project" value="InterPro"/>
</dbReference>
<dbReference type="InterPro" id="IPR025410">
    <property type="entry name" value="Lant_dehyd"/>
</dbReference>
<feature type="binding site" evidence="1">
    <location>
        <position position="820"/>
    </location>
    <ligand>
        <name>Zn(2+)</name>
        <dbReference type="ChEBI" id="CHEBI:29105"/>
    </ligand>
</feature>
<dbReference type="InterPro" id="IPR017146">
    <property type="entry name" value="Lanti_2_LanM"/>
</dbReference>
<keyword evidence="1" id="KW-0479">Metal-binding</keyword>
<dbReference type="AlphaFoldDB" id="A0A412PPL0"/>
<protein>
    <submittedName>
        <fullName evidence="3">DUF4135 domain-containing protein</fullName>
    </submittedName>
</protein>
<dbReference type="Gene3D" id="1.50.10.20">
    <property type="match status" value="1"/>
</dbReference>
<evidence type="ECO:0000313" key="3">
    <source>
        <dbReference type="EMBL" id="RGT62036.1"/>
    </source>
</evidence>
<reference evidence="3 4" key="1">
    <citation type="submission" date="2018-08" db="EMBL/GenBank/DDBJ databases">
        <title>A genome reference for cultivated species of the human gut microbiota.</title>
        <authorList>
            <person name="Zou Y."/>
            <person name="Xue W."/>
            <person name="Luo G."/>
        </authorList>
    </citation>
    <scope>NUCLEOTIDE SEQUENCE [LARGE SCALE GENOMIC DNA]</scope>
    <source>
        <strain evidence="3 4">AF18-38</strain>
    </source>
</reference>
<dbReference type="SMART" id="SM01260">
    <property type="entry name" value="LANC_like"/>
    <property type="match status" value="1"/>
</dbReference>
<dbReference type="Proteomes" id="UP000284046">
    <property type="component" value="Unassembled WGS sequence"/>
</dbReference>
<feature type="binding site" evidence="1">
    <location>
        <position position="775"/>
    </location>
    <ligand>
        <name>Zn(2+)</name>
        <dbReference type="ChEBI" id="CHEBI:29105"/>
    </ligand>
</feature>
<dbReference type="InterPro" id="IPR007822">
    <property type="entry name" value="LANC-like"/>
</dbReference>
<dbReference type="GO" id="GO:0046872">
    <property type="term" value="F:metal ion binding"/>
    <property type="evidence" value="ECO:0007669"/>
    <property type="project" value="UniProtKB-KW"/>
</dbReference>